<accession>A0A4Z0RAW8</accession>
<comment type="caution">
    <text evidence="2">The sequence shown here is derived from an EMBL/GenBank/DDBJ whole genome shotgun (WGS) entry which is preliminary data.</text>
</comment>
<dbReference type="EMBL" id="SPQQ01000002">
    <property type="protein sequence ID" value="TGE39307.1"/>
    <property type="molecule type" value="Genomic_DNA"/>
</dbReference>
<sequence length="300" mass="33358">MVGNKLKVGFIVRIFVCVKCVKLLEAKAVPGITNIAVVKGGGGQLKTINRPDRCALEQALVLKRQLDNVEVIVISFGPSYVREILEICLKMGADKAFHLESEDIQLDAYAVANELSKKIKRETFDLVLCGNTSVDWNGFQMAAILAHLLDVPQITGVIELEVLQSNNIVQASRKLKRGARQVVECNLPAVLAVEREIHTPRYISVHTRVKRFLDESLLEKVGVDCQAISSESLVELVDVGPKRPRTKKTIVPEQNLSFQDKMKFMKSGGVSSKKNNVLKGNVKEISRSVLDFLERENLLK</sequence>
<dbReference type="GO" id="GO:0009055">
    <property type="term" value="F:electron transfer activity"/>
    <property type="evidence" value="ECO:0007669"/>
    <property type="project" value="InterPro"/>
</dbReference>
<dbReference type="Pfam" id="PF01012">
    <property type="entry name" value="ETF"/>
    <property type="match status" value="1"/>
</dbReference>
<dbReference type="InterPro" id="IPR014730">
    <property type="entry name" value="ETF_a/b_N"/>
</dbReference>
<reference evidence="2 3" key="1">
    <citation type="submission" date="2019-03" db="EMBL/GenBank/DDBJ databases">
        <title>Draft Genome Sequence of Desulfosporosinus fructosivorans Strain 63.6F, Isolated from Marine Sediment in the Baltic Sea.</title>
        <authorList>
            <person name="Hausmann B."/>
            <person name="Vandieken V."/>
            <person name="Pjevac P."/>
            <person name="Schreck K."/>
            <person name="Herbold C.W."/>
            <person name="Loy A."/>
        </authorList>
    </citation>
    <scope>NUCLEOTIDE SEQUENCE [LARGE SCALE GENOMIC DNA]</scope>
    <source>
        <strain evidence="2 3">63.6F</strain>
    </source>
</reference>
<keyword evidence="3" id="KW-1185">Reference proteome</keyword>
<dbReference type="Proteomes" id="UP000298460">
    <property type="component" value="Unassembled WGS sequence"/>
</dbReference>
<dbReference type="SUPFAM" id="SSF52402">
    <property type="entry name" value="Adenine nucleotide alpha hydrolases-like"/>
    <property type="match status" value="1"/>
</dbReference>
<dbReference type="InterPro" id="IPR012255">
    <property type="entry name" value="ETF_b"/>
</dbReference>
<name>A0A4Z0RAW8_9FIRM</name>
<dbReference type="PIRSF" id="PIRSF000090">
    <property type="entry name" value="Beta-ETF"/>
    <property type="match status" value="1"/>
</dbReference>
<evidence type="ECO:0000313" key="3">
    <source>
        <dbReference type="Proteomes" id="UP000298460"/>
    </source>
</evidence>
<dbReference type="InterPro" id="IPR014729">
    <property type="entry name" value="Rossmann-like_a/b/a_fold"/>
</dbReference>
<protein>
    <recommendedName>
        <fullName evidence="1">Electron transfer flavoprotein alpha/beta-subunit N-terminal domain-containing protein</fullName>
    </recommendedName>
</protein>
<dbReference type="SMART" id="SM00893">
    <property type="entry name" value="ETF"/>
    <property type="match status" value="1"/>
</dbReference>
<proteinExistence type="predicted"/>
<feature type="domain" description="Electron transfer flavoprotein alpha/beta-subunit N-terminal" evidence="1">
    <location>
        <begin position="34"/>
        <end position="221"/>
    </location>
</feature>
<evidence type="ECO:0000313" key="2">
    <source>
        <dbReference type="EMBL" id="TGE39307.1"/>
    </source>
</evidence>
<dbReference type="PANTHER" id="PTHR21294">
    <property type="entry name" value="ELECTRON TRANSFER FLAVOPROTEIN BETA-SUBUNIT"/>
    <property type="match status" value="1"/>
</dbReference>
<gene>
    <name evidence="2" type="ORF">E4K67_07680</name>
</gene>
<evidence type="ECO:0000259" key="1">
    <source>
        <dbReference type="SMART" id="SM00893"/>
    </source>
</evidence>
<dbReference type="Gene3D" id="3.40.50.620">
    <property type="entry name" value="HUPs"/>
    <property type="match status" value="1"/>
</dbReference>
<organism evidence="2 3">
    <name type="scientific">Desulfosporosinus fructosivorans</name>
    <dbReference type="NCBI Taxonomy" id="2018669"/>
    <lineage>
        <taxon>Bacteria</taxon>
        <taxon>Bacillati</taxon>
        <taxon>Bacillota</taxon>
        <taxon>Clostridia</taxon>
        <taxon>Eubacteriales</taxon>
        <taxon>Desulfitobacteriaceae</taxon>
        <taxon>Desulfosporosinus</taxon>
    </lineage>
</organism>
<dbReference type="AlphaFoldDB" id="A0A4Z0RAW8"/>